<gene>
    <name evidence="1" type="ORF">IMG5_118680</name>
</gene>
<proteinExistence type="predicted"/>
<dbReference type="AlphaFoldDB" id="G0QUQ8"/>
<accession>G0QUQ8</accession>
<dbReference type="Proteomes" id="UP000008983">
    <property type="component" value="Unassembled WGS sequence"/>
</dbReference>
<organism evidence="1 2">
    <name type="scientific">Ichthyophthirius multifiliis</name>
    <name type="common">White spot disease agent</name>
    <name type="synonym">Ich</name>
    <dbReference type="NCBI Taxonomy" id="5932"/>
    <lineage>
        <taxon>Eukaryota</taxon>
        <taxon>Sar</taxon>
        <taxon>Alveolata</taxon>
        <taxon>Ciliophora</taxon>
        <taxon>Intramacronucleata</taxon>
        <taxon>Oligohymenophorea</taxon>
        <taxon>Hymenostomatida</taxon>
        <taxon>Ophryoglenina</taxon>
        <taxon>Ichthyophthirius</taxon>
    </lineage>
</organism>
<sequence length="107" mass="13558">MENLEKINLLCKSQKRTQFKFQDILIIQQKIINSIRNLQMEFLRYYLRFHLLLLYRLILWQYKKYWIFVIKQWKNQENLQNRKKEFIIQKKKIIQIVKNQLNIIQMI</sequence>
<dbReference type="GeneID" id="14907180"/>
<dbReference type="InParanoid" id="G0QUQ8"/>
<keyword evidence="2" id="KW-1185">Reference proteome</keyword>
<reference evidence="1 2" key="1">
    <citation type="submission" date="2011-07" db="EMBL/GenBank/DDBJ databases">
        <authorList>
            <person name="Coyne R."/>
            <person name="Brami D."/>
            <person name="Johnson J."/>
            <person name="Hostetler J."/>
            <person name="Hannick L."/>
            <person name="Clark T."/>
            <person name="Cassidy-Hanley D."/>
            <person name="Inman J."/>
        </authorList>
    </citation>
    <scope>NUCLEOTIDE SEQUENCE [LARGE SCALE GENOMIC DNA]</scope>
    <source>
        <strain evidence="1 2">G5</strain>
    </source>
</reference>
<dbReference type="EMBL" id="GL983920">
    <property type="protein sequence ID" value="EGR31043.1"/>
    <property type="molecule type" value="Genomic_DNA"/>
</dbReference>
<evidence type="ECO:0000313" key="2">
    <source>
        <dbReference type="Proteomes" id="UP000008983"/>
    </source>
</evidence>
<name>G0QUQ8_ICHMU</name>
<dbReference type="RefSeq" id="XP_004034529.1">
    <property type="nucleotide sequence ID" value="XM_004034481.1"/>
</dbReference>
<protein>
    <submittedName>
        <fullName evidence="1">Uncharacterized protein</fullName>
    </submittedName>
</protein>
<evidence type="ECO:0000313" key="1">
    <source>
        <dbReference type="EMBL" id="EGR31043.1"/>
    </source>
</evidence>